<name>A0A5U0RS93_SALER</name>
<gene>
    <name evidence="1" type="ORF">DQQ47_10925</name>
</gene>
<sequence length="78" mass="8381">DGSLNIYKIFKSVASGIEPTSGNIVWEDPTTGATGTGWPDSATAVCKIALNFADSTAAYYTMEIECNNVMRSYGGRMY</sequence>
<organism evidence="1">
    <name type="scientific">Salmonella enterica</name>
    <name type="common">Salmonella choleraesuis</name>
    <dbReference type="NCBI Taxonomy" id="28901"/>
    <lineage>
        <taxon>Bacteria</taxon>
        <taxon>Pseudomonadati</taxon>
        <taxon>Pseudomonadota</taxon>
        <taxon>Gammaproteobacteria</taxon>
        <taxon>Enterobacterales</taxon>
        <taxon>Enterobacteriaceae</taxon>
        <taxon>Salmonella</taxon>
    </lineage>
</organism>
<protein>
    <submittedName>
        <fullName evidence="1">Phage tail protein</fullName>
    </submittedName>
</protein>
<evidence type="ECO:0000313" key="1">
    <source>
        <dbReference type="EMBL" id="EBO5258262.1"/>
    </source>
</evidence>
<dbReference type="EMBL" id="AAGIUH010000015">
    <property type="protein sequence ID" value="EBO5258262.1"/>
    <property type="molecule type" value="Genomic_DNA"/>
</dbReference>
<feature type="non-terminal residue" evidence="1">
    <location>
        <position position="1"/>
    </location>
</feature>
<reference evidence="1" key="1">
    <citation type="submission" date="2018-06" db="EMBL/GenBank/DDBJ databases">
        <authorList>
            <consortium name="GenomeTrakr network: Whole genome sequencing for foodborne pathogen traceback"/>
        </authorList>
    </citation>
    <scope>NUCLEOTIDE SEQUENCE</scope>
    <source>
        <strain evidence="1">FSIS31800617</strain>
    </source>
</reference>
<dbReference type="AlphaFoldDB" id="A0A5U0RS93"/>
<comment type="caution">
    <text evidence="1">The sequence shown here is derived from an EMBL/GenBank/DDBJ whole genome shotgun (WGS) entry which is preliminary data.</text>
</comment>
<proteinExistence type="predicted"/>
<accession>A0A5U0RS93</accession>